<evidence type="ECO:0000256" key="5">
    <source>
        <dbReference type="ARBA" id="ARBA00022723"/>
    </source>
</evidence>
<evidence type="ECO:0000256" key="1">
    <source>
        <dbReference type="ARBA" id="ARBA00001971"/>
    </source>
</evidence>
<evidence type="ECO:0000256" key="2">
    <source>
        <dbReference type="ARBA" id="ARBA00005179"/>
    </source>
</evidence>
<evidence type="ECO:0000313" key="12">
    <source>
        <dbReference type="Proteomes" id="UP000663853"/>
    </source>
</evidence>
<dbReference type="EMBL" id="CAJMXA010003645">
    <property type="protein sequence ID" value="CAE6509159.1"/>
    <property type="molecule type" value="Genomic_DNA"/>
</dbReference>
<dbReference type="AlphaFoldDB" id="A0A8H3D1B4"/>
<dbReference type="Pfam" id="PF00067">
    <property type="entry name" value="p450"/>
    <property type="match status" value="2"/>
</dbReference>
<dbReference type="PANTHER" id="PTHR46300">
    <property type="entry name" value="P450, PUTATIVE (EUROFUNG)-RELATED-RELATED"/>
    <property type="match status" value="1"/>
</dbReference>
<proteinExistence type="inferred from homology"/>
<dbReference type="PRINTS" id="PR00463">
    <property type="entry name" value="EP450I"/>
</dbReference>
<comment type="pathway">
    <text evidence="2">Secondary metabolite biosynthesis.</text>
</comment>
<evidence type="ECO:0000256" key="10">
    <source>
        <dbReference type="RuleBase" id="RU000461"/>
    </source>
</evidence>
<organism evidence="11 12">
    <name type="scientific">Rhizoctonia solani</name>
    <dbReference type="NCBI Taxonomy" id="456999"/>
    <lineage>
        <taxon>Eukaryota</taxon>
        <taxon>Fungi</taxon>
        <taxon>Dikarya</taxon>
        <taxon>Basidiomycota</taxon>
        <taxon>Agaricomycotina</taxon>
        <taxon>Agaricomycetes</taxon>
        <taxon>Cantharellales</taxon>
        <taxon>Ceratobasidiaceae</taxon>
        <taxon>Rhizoctonia</taxon>
    </lineage>
</organism>
<evidence type="ECO:0000256" key="7">
    <source>
        <dbReference type="ARBA" id="ARBA00023004"/>
    </source>
</evidence>
<keyword evidence="7 9" id="KW-0408">Iron</keyword>
<evidence type="ECO:0008006" key="13">
    <source>
        <dbReference type="Google" id="ProtNLM"/>
    </source>
</evidence>
<evidence type="ECO:0000256" key="4">
    <source>
        <dbReference type="ARBA" id="ARBA00022617"/>
    </source>
</evidence>
<dbReference type="SUPFAM" id="SSF48264">
    <property type="entry name" value="Cytochrome P450"/>
    <property type="match status" value="1"/>
</dbReference>
<sequence length="432" mass="49079">MDLSAKLDSDIISFSFFGQTIIVLNSNEAAHDLLEKRSNIHSGRFCPPMIASPSLMNMKDFIVFTDTNELWRKQRRMINSQLGKHTMAAFRASQELEVRRLLVRLLSAHPTTMSSDLLREEFCRTTSALFLQSVYGYELKSPQDPFFTDKIALNEFLSRAVLPAAFLVNVLPWMEHIPDWMPGAGWKQTAYEGRVLKDRAMSNPYKWAKDRFVNGTNDGSIVSHTYNELRQVGWSEADADDFSMARYPDVQEKARHEIDTVVGTDRLPSLEDQASLPFVARLLTEVVRWHPTVPLGVPHVCTEENEYRGYRIPKGAIIIGHTTAIVRDERVYKNADTFDPDRYLDSKLPPPPVFGWGQRVCPGQHFFKEVFFLEVAMILATLKIEGCEDENGNEVVPTEETEDTSTLLIPVSFQVKISPRSEHHTELIGTAA</sequence>
<evidence type="ECO:0000256" key="6">
    <source>
        <dbReference type="ARBA" id="ARBA00023002"/>
    </source>
</evidence>
<dbReference type="PROSITE" id="PS00086">
    <property type="entry name" value="CYTOCHROME_P450"/>
    <property type="match status" value="1"/>
</dbReference>
<comment type="similarity">
    <text evidence="3 10">Belongs to the cytochrome P450 family.</text>
</comment>
<evidence type="ECO:0000256" key="8">
    <source>
        <dbReference type="ARBA" id="ARBA00023033"/>
    </source>
</evidence>
<dbReference type="Gene3D" id="1.10.630.10">
    <property type="entry name" value="Cytochrome P450"/>
    <property type="match status" value="2"/>
</dbReference>
<dbReference type="GO" id="GO:0016705">
    <property type="term" value="F:oxidoreductase activity, acting on paired donors, with incorporation or reduction of molecular oxygen"/>
    <property type="evidence" value="ECO:0007669"/>
    <property type="project" value="InterPro"/>
</dbReference>
<protein>
    <recommendedName>
        <fullName evidence="13">O-methylsterigmatocystin oxidoreductase</fullName>
    </recommendedName>
</protein>
<dbReference type="GO" id="GO:0020037">
    <property type="term" value="F:heme binding"/>
    <property type="evidence" value="ECO:0007669"/>
    <property type="project" value="InterPro"/>
</dbReference>
<comment type="cofactor">
    <cofactor evidence="1 9">
        <name>heme</name>
        <dbReference type="ChEBI" id="CHEBI:30413"/>
    </cofactor>
</comment>
<dbReference type="InterPro" id="IPR036396">
    <property type="entry name" value="Cyt_P450_sf"/>
</dbReference>
<dbReference type="InterPro" id="IPR001128">
    <property type="entry name" value="Cyt_P450"/>
</dbReference>
<dbReference type="InterPro" id="IPR002401">
    <property type="entry name" value="Cyt_P450_E_grp-I"/>
</dbReference>
<keyword evidence="4 9" id="KW-0349">Heme</keyword>
<gene>
    <name evidence="11" type="ORF">RDB_LOCUS124783</name>
</gene>
<dbReference type="Proteomes" id="UP000663853">
    <property type="component" value="Unassembled WGS sequence"/>
</dbReference>
<reference evidence="11" key="1">
    <citation type="submission" date="2021-01" db="EMBL/GenBank/DDBJ databases">
        <authorList>
            <person name="Kaushik A."/>
        </authorList>
    </citation>
    <scope>NUCLEOTIDE SEQUENCE</scope>
    <source>
        <strain evidence="11">AG6-10EEA</strain>
    </source>
</reference>
<keyword evidence="8 10" id="KW-0503">Monooxygenase</keyword>
<name>A0A8H3D1B4_9AGAM</name>
<dbReference type="InterPro" id="IPR050364">
    <property type="entry name" value="Cytochrome_P450_fung"/>
</dbReference>
<dbReference type="GO" id="GO:0005506">
    <property type="term" value="F:iron ion binding"/>
    <property type="evidence" value="ECO:0007669"/>
    <property type="project" value="InterPro"/>
</dbReference>
<evidence type="ECO:0000256" key="9">
    <source>
        <dbReference type="PIRSR" id="PIRSR602401-1"/>
    </source>
</evidence>
<dbReference type="PANTHER" id="PTHR46300:SF5">
    <property type="entry name" value="CYTOCHROME P450"/>
    <property type="match status" value="1"/>
</dbReference>
<dbReference type="GO" id="GO:0004497">
    <property type="term" value="F:monooxygenase activity"/>
    <property type="evidence" value="ECO:0007669"/>
    <property type="project" value="UniProtKB-KW"/>
</dbReference>
<evidence type="ECO:0000313" key="11">
    <source>
        <dbReference type="EMBL" id="CAE6509159.1"/>
    </source>
</evidence>
<dbReference type="CDD" id="cd11065">
    <property type="entry name" value="CYP64-like"/>
    <property type="match status" value="1"/>
</dbReference>
<keyword evidence="6 10" id="KW-0560">Oxidoreductase</keyword>
<dbReference type="InterPro" id="IPR017972">
    <property type="entry name" value="Cyt_P450_CS"/>
</dbReference>
<feature type="binding site" description="axial binding residue" evidence="9">
    <location>
        <position position="361"/>
    </location>
    <ligand>
        <name>heme</name>
        <dbReference type="ChEBI" id="CHEBI:30413"/>
    </ligand>
    <ligandPart>
        <name>Fe</name>
        <dbReference type="ChEBI" id="CHEBI:18248"/>
    </ligandPart>
</feature>
<evidence type="ECO:0000256" key="3">
    <source>
        <dbReference type="ARBA" id="ARBA00010617"/>
    </source>
</evidence>
<accession>A0A8H3D1B4</accession>
<comment type="caution">
    <text evidence="11">The sequence shown here is derived from an EMBL/GenBank/DDBJ whole genome shotgun (WGS) entry which is preliminary data.</text>
</comment>
<keyword evidence="5 9" id="KW-0479">Metal-binding</keyword>